<dbReference type="RefSeq" id="WP_187769342.1">
    <property type="nucleotide sequence ID" value="NZ_JACTVM010000002.1"/>
</dbReference>
<dbReference type="PANTHER" id="PTHR31793:SF2">
    <property type="entry name" value="BLR1345 PROTEIN"/>
    <property type="match status" value="1"/>
</dbReference>
<dbReference type="Proteomes" id="UP000620591">
    <property type="component" value="Unassembled WGS sequence"/>
</dbReference>
<dbReference type="EMBL" id="JACTVM010000002">
    <property type="protein sequence ID" value="MBC9226494.1"/>
    <property type="molecule type" value="Genomic_DNA"/>
</dbReference>
<name>A0A8I0K2K2_9ACTN</name>
<dbReference type="AlphaFoldDB" id="A0A8I0K2K2"/>
<evidence type="ECO:0000313" key="2">
    <source>
        <dbReference type="Proteomes" id="UP000620591"/>
    </source>
</evidence>
<reference evidence="1" key="1">
    <citation type="submission" date="2020-09" db="EMBL/GenBank/DDBJ databases">
        <title>Novel species in genus Aeromicrobium.</title>
        <authorList>
            <person name="Zhang G."/>
        </authorList>
    </citation>
    <scope>NUCLEOTIDE SEQUENCE</scope>
    <source>
        <strain evidence="1">Zg-636</strain>
    </source>
</reference>
<dbReference type="InterPro" id="IPR050563">
    <property type="entry name" value="4-hydroxybenzoyl-CoA_TE"/>
</dbReference>
<comment type="caution">
    <text evidence="1">The sequence shown here is derived from an EMBL/GenBank/DDBJ whole genome shotgun (WGS) entry which is preliminary data.</text>
</comment>
<organism evidence="1 2">
    <name type="scientific">Aeromicrobium senzhongii</name>
    <dbReference type="NCBI Taxonomy" id="2663859"/>
    <lineage>
        <taxon>Bacteria</taxon>
        <taxon>Bacillati</taxon>
        <taxon>Actinomycetota</taxon>
        <taxon>Actinomycetes</taxon>
        <taxon>Propionibacteriales</taxon>
        <taxon>Nocardioidaceae</taxon>
        <taxon>Aeromicrobium</taxon>
    </lineage>
</organism>
<dbReference type="SUPFAM" id="SSF54637">
    <property type="entry name" value="Thioesterase/thiol ester dehydrase-isomerase"/>
    <property type="match status" value="1"/>
</dbReference>
<gene>
    <name evidence="1" type="ORF">IBG24_09215</name>
</gene>
<dbReference type="Gene3D" id="3.10.129.10">
    <property type="entry name" value="Hotdog Thioesterase"/>
    <property type="match status" value="1"/>
</dbReference>
<dbReference type="PANTHER" id="PTHR31793">
    <property type="entry name" value="4-HYDROXYBENZOYL-COA THIOESTERASE FAMILY MEMBER"/>
    <property type="match status" value="1"/>
</dbReference>
<dbReference type="InterPro" id="IPR029069">
    <property type="entry name" value="HotDog_dom_sf"/>
</dbReference>
<dbReference type="GO" id="GO:0047617">
    <property type="term" value="F:fatty acyl-CoA hydrolase activity"/>
    <property type="evidence" value="ECO:0007669"/>
    <property type="project" value="TreeGrafter"/>
</dbReference>
<dbReference type="Pfam" id="PF13279">
    <property type="entry name" value="4HBT_2"/>
    <property type="match status" value="1"/>
</dbReference>
<accession>A0A8I0K2K2</accession>
<evidence type="ECO:0000313" key="1">
    <source>
        <dbReference type="EMBL" id="MBC9226494.1"/>
    </source>
</evidence>
<protein>
    <submittedName>
        <fullName evidence="1">Thioesterase family protein</fullName>
    </submittedName>
</protein>
<sequence>MTSPTLEQIHRVPAVLTRQVGDEDIDLNHHMNAAIVFARQVEGIREAFSRAGVTENYVNTRAMGTFVVEHHIRYLKELRHGDAYSVRVRFLERTEKAVHVVSCLVSEAAAAVANIVEGVVVHVDQRTRRPTAFPSDIAAELDAQINAGDRSGWAHQPHLIMRGSTRA</sequence>
<proteinExistence type="predicted"/>
<dbReference type="CDD" id="cd00586">
    <property type="entry name" value="4HBT"/>
    <property type="match status" value="1"/>
</dbReference>